<keyword evidence="4" id="KW-0411">Iron-sulfur</keyword>
<evidence type="ECO:0000256" key="1">
    <source>
        <dbReference type="ARBA" id="ARBA00022691"/>
    </source>
</evidence>
<dbReference type="CDD" id="cd21109">
    <property type="entry name" value="SPASM"/>
    <property type="match status" value="1"/>
</dbReference>
<keyword evidence="2" id="KW-0479">Metal-binding</keyword>
<sequence>MECSVIVTYRCNARCNMCNTWNFPSKSAEEFKPEILEKLPARISRMNITGGEPALREDLLDIVKILDKRTGDLEISTNGFFTDRLLKVAEAYPHLTFRMSVEGLPKLNDELRGIKDGFDHALRTLLEMQHLGVRNIGLAIVISQNNIHDLLNLYELVAGLGVEFAQATMHNSFYFHKDDNKIEDLELMRSTMKEFIIRLLTSRRSPLKMRVKDWFRAYINMGILRYMEGKSRTIPCGAATDFFFLDPWGKVLACNGSAEAWVMGDLNTQDFDEIWNSQEAEKVRNQVKTCDRNCWMTGSAVPAMKSKLWVPVMWVMKNKLKLMFGNRDITLE</sequence>
<dbReference type="InterPro" id="IPR050377">
    <property type="entry name" value="Radical_SAM_PqqE_MftC-like"/>
</dbReference>
<dbReference type="PANTHER" id="PTHR11228">
    <property type="entry name" value="RADICAL SAM DOMAIN PROTEIN"/>
    <property type="match status" value="1"/>
</dbReference>
<gene>
    <name evidence="6" type="ORF">ACFL2Z_02255</name>
</gene>
<comment type="caution">
    <text evidence="6">The sequence shown here is derived from an EMBL/GenBank/DDBJ whole genome shotgun (WGS) entry which is preliminary data.</text>
</comment>
<evidence type="ECO:0000256" key="4">
    <source>
        <dbReference type="ARBA" id="ARBA00023014"/>
    </source>
</evidence>
<keyword evidence="1" id="KW-0949">S-adenosyl-L-methionine</keyword>
<evidence type="ECO:0000256" key="2">
    <source>
        <dbReference type="ARBA" id="ARBA00022723"/>
    </source>
</evidence>
<reference evidence="6 7" key="1">
    <citation type="submission" date="2024-09" db="EMBL/GenBank/DDBJ databases">
        <authorList>
            <person name="D'Angelo T."/>
        </authorList>
    </citation>
    <scope>NUCLEOTIDE SEQUENCE [LARGE SCALE GENOMIC DNA]</scope>
    <source>
        <strain evidence="6">SAG AM-311-F02</strain>
    </source>
</reference>
<keyword evidence="7" id="KW-1185">Reference proteome</keyword>
<dbReference type="InterPro" id="IPR013785">
    <property type="entry name" value="Aldolase_TIM"/>
</dbReference>
<dbReference type="InterPro" id="IPR007197">
    <property type="entry name" value="rSAM"/>
</dbReference>
<organism evidence="6 7">
    <name type="scientific">Eiseniibacteriota bacterium</name>
    <dbReference type="NCBI Taxonomy" id="2212470"/>
    <lineage>
        <taxon>Bacteria</taxon>
        <taxon>Candidatus Eiseniibacteriota</taxon>
    </lineage>
</organism>
<dbReference type="SMART" id="SM00729">
    <property type="entry name" value="Elp3"/>
    <property type="match status" value="1"/>
</dbReference>
<dbReference type="SFLD" id="SFLDG01067">
    <property type="entry name" value="SPASM/twitch_domain_containing"/>
    <property type="match status" value="1"/>
</dbReference>
<dbReference type="SUPFAM" id="SSF102114">
    <property type="entry name" value="Radical SAM enzymes"/>
    <property type="match status" value="1"/>
</dbReference>
<evidence type="ECO:0000259" key="5">
    <source>
        <dbReference type="SMART" id="SM00729"/>
    </source>
</evidence>
<dbReference type="PANTHER" id="PTHR11228:SF7">
    <property type="entry name" value="PQQA PEPTIDE CYCLASE"/>
    <property type="match status" value="1"/>
</dbReference>
<dbReference type="EMBL" id="JBHPEI010000024">
    <property type="protein sequence ID" value="MFC1799717.1"/>
    <property type="molecule type" value="Genomic_DNA"/>
</dbReference>
<name>A0ABV6YP80_UNCEI</name>
<dbReference type="InterPro" id="IPR006638">
    <property type="entry name" value="Elp3/MiaA/NifB-like_rSAM"/>
</dbReference>
<protein>
    <submittedName>
        <fullName evidence="6">Radical SAM protein</fullName>
    </submittedName>
</protein>
<feature type="domain" description="Elp3/MiaA/NifB-like radical SAM core" evidence="5">
    <location>
        <begin position="1"/>
        <end position="199"/>
    </location>
</feature>
<dbReference type="InterPro" id="IPR023885">
    <property type="entry name" value="4Fe4S-binding_SPASM_dom"/>
</dbReference>
<evidence type="ECO:0000256" key="3">
    <source>
        <dbReference type="ARBA" id="ARBA00023004"/>
    </source>
</evidence>
<dbReference type="CDD" id="cd01335">
    <property type="entry name" value="Radical_SAM"/>
    <property type="match status" value="1"/>
</dbReference>
<accession>A0ABV6YP80</accession>
<dbReference type="Proteomes" id="UP001594288">
    <property type="component" value="Unassembled WGS sequence"/>
</dbReference>
<evidence type="ECO:0000313" key="6">
    <source>
        <dbReference type="EMBL" id="MFC1799717.1"/>
    </source>
</evidence>
<keyword evidence="3" id="KW-0408">Iron</keyword>
<proteinExistence type="predicted"/>
<dbReference type="InterPro" id="IPR058240">
    <property type="entry name" value="rSAM_sf"/>
</dbReference>
<dbReference type="Pfam" id="PF13186">
    <property type="entry name" value="SPASM"/>
    <property type="match status" value="1"/>
</dbReference>
<dbReference type="Pfam" id="PF04055">
    <property type="entry name" value="Radical_SAM"/>
    <property type="match status" value="1"/>
</dbReference>
<dbReference type="SFLD" id="SFLDS00029">
    <property type="entry name" value="Radical_SAM"/>
    <property type="match status" value="1"/>
</dbReference>
<dbReference type="Gene3D" id="3.20.20.70">
    <property type="entry name" value="Aldolase class I"/>
    <property type="match status" value="1"/>
</dbReference>
<evidence type="ECO:0000313" key="7">
    <source>
        <dbReference type="Proteomes" id="UP001594288"/>
    </source>
</evidence>